<proteinExistence type="predicted"/>
<evidence type="ECO:0000313" key="1">
    <source>
        <dbReference type="EMBL" id="KPL90773.1"/>
    </source>
</evidence>
<dbReference type="AlphaFoldDB" id="A0A0P6Z1A4"/>
<dbReference type="EMBL" id="LGKP01000010">
    <property type="protein sequence ID" value="KPL90773.1"/>
    <property type="molecule type" value="Genomic_DNA"/>
</dbReference>
<reference evidence="1 2" key="1">
    <citation type="submission" date="2015-07" db="EMBL/GenBank/DDBJ databases">
        <title>Whole genome sequence of Herpetosiphon geysericola DSM 7119.</title>
        <authorList>
            <person name="Hemp J."/>
            <person name="Ward L.M."/>
            <person name="Pace L.A."/>
            <person name="Fischer W.W."/>
        </authorList>
    </citation>
    <scope>NUCLEOTIDE SEQUENCE [LARGE SCALE GENOMIC DNA]</scope>
    <source>
        <strain evidence="1 2">DSM 7119</strain>
    </source>
</reference>
<keyword evidence="2" id="KW-1185">Reference proteome</keyword>
<gene>
    <name evidence="1" type="ORF">SE18_05245</name>
</gene>
<organism evidence="1 2">
    <name type="scientific">Herpetosiphon geysericola</name>
    <dbReference type="NCBI Taxonomy" id="70996"/>
    <lineage>
        <taxon>Bacteria</taxon>
        <taxon>Bacillati</taxon>
        <taxon>Chloroflexota</taxon>
        <taxon>Chloroflexia</taxon>
        <taxon>Herpetosiphonales</taxon>
        <taxon>Herpetosiphonaceae</taxon>
        <taxon>Herpetosiphon</taxon>
    </lineage>
</organism>
<name>A0A0P6Z1A4_9CHLR</name>
<protein>
    <submittedName>
        <fullName evidence="1">Uncharacterized protein</fullName>
    </submittedName>
</protein>
<comment type="caution">
    <text evidence="1">The sequence shown here is derived from an EMBL/GenBank/DDBJ whole genome shotgun (WGS) entry which is preliminary data.</text>
</comment>
<dbReference type="Proteomes" id="UP000050277">
    <property type="component" value="Unassembled WGS sequence"/>
</dbReference>
<dbReference type="STRING" id="70996.SE18_05245"/>
<evidence type="ECO:0000313" key="2">
    <source>
        <dbReference type="Proteomes" id="UP000050277"/>
    </source>
</evidence>
<sequence length="68" mass="8454">MMIDERHPILRATPCSCNESRRAMVYKIVWPNLHMLKCQECKRFVIRRTVEAMIERWNDRQWKLRNHK</sequence>
<accession>A0A0P6Z1A4</accession>